<protein>
    <submittedName>
        <fullName evidence="4">Outer membrane beta-barrel protein</fullName>
    </submittedName>
</protein>
<evidence type="ECO:0000313" key="5">
    <source>
        <dbReference type="Proteomes" id="UP000479293"/>
    </source>
</evidence>
<sequence length="206" mass="22808">MKNLLLSFLFISLFNPILAQTQGNLTGKDFTHASMQKGQWFLGLNGTGGLGRGNVSDSDTWSATGQAGYFIANRWITGIQVSYGAYHAVNKLAAASSMFPQPAWKRNERFITPELFTRYYFTSGKVKPFAQLSGGWNFQTREATYFIGENTQASASNFTAKAGLGVSFRLSKRINLDLMYNRSILSKQQPGDFNGLRLGLTFLIGK</sequence>
<feature type="signal peptide" evidence="2">
    <location>
        <begin position="1"/>
        <end position="19"/>
    </location>
</feature>
<dbReference type="InterPro" id="IPR011250">
    <property type="entry name" value="OMP/PagP_B-barrel"/>
</dbReference>
<accession>A0A7C9F2F4</accession>
<feature type="domain" description="Outer membrane protein beta-barrel" evidence="3">
    <location>
        <begin position="38"/>
        <end position="200"/>
    </location>
</feature>
<dbReference type="RefSeq" id="WP_152757144.1">
    <property type="nucleotide sequence ID" value="NZ_WHLY01000002.1"/>
</dbReference>
<evidence type="ECO:0000256" key="1">
    <source>
        <dbReference type="ARBA" id="ARBA00022729"/>
    </source>
</evidence>
<dbReference type="EMBL" id="WHLY01000002">
    <property type="protein sequence ID" value="MPR32585.1"/>
    <property type="molecule type" value="Genomic_DNA"/>
</dbReference>
<gene>
    <name evidence="4" type="ORF">GBK04_04280</name>
</gene>
<organism evidence="4 5">
    <name type="scientific">Salmonirosea aquatica</name>
    <dbReference type="NCBI Taxonomy" id="2654236"/>
    <lineage>
        <taxon>Bacteria</taxon>
        <taxon>Pseudomonadati</taxon>
        <taxon>Bacteroidota</taxon>
        <taxon>Cytophagia</taxon>
        <taxon>Cytophagales</taxon>
        <taxon>Spirosomataceae</taxon>
        <taxon>Salmonirosea</taxon>
    </lineage>
</organism>
<dbReference type="AlphaFoldDB" id="A0A7C9F2F4"/>
<evidence type="ECO:0000313" key="4">
    <source>
        <dbReference type="EMBL" id="MPR32585.1"/>
    </source>
</evidence>
<dbReference type="Gene3D" id="2.40.160.20">
    <property type="match status" value="1"/>
</dbReference>
<comment type="caution">
    <text evidence="4">The sequence shown here is derived from an EMBL/GenBank/DDBJ whole genome shotgun (WGS) entry which is preliminary data.</text>
</comment>
<keyword evidence="1 2" id="KW-0732">Signal</keyword>
<evidence type="ECO:0000256" key="2">
    <source>
        <dbReference type="SAM" id="SignalP"/>
    </source>
</evidence>
<feature type="chain" id="PRO_5028947378" evidence="2">
    <location>
        <begin position="20"/>
        <end position="206"/>
    </location>
</feature>
<evidence type="ECO:0000259" key="3">
    <source>
        <dbReference type="Pfam" id="PF13505"/>
    </source>
</evidence>
<keyword evidence="5" id="KW-1185">Reference proteome</keyword>
<reference evidence="4 5" key="1">
    <citation type="submission" date="2019-10" db="EMBL/GenBank/DDBJ databases">
        <title>Draft Genome Sequence of Cytophagaceae sp. SJW1-29.</title>
        <authorList>
            <person name="Choi A."/>
        </authorList>
    </citation>
    <scope>NUCLEOTIDE SEQUENCE [LARGE SCALE GENOMIC DNA]</scope>
    <source>
        <strain evidence="4 5">SJW1-29</strain>
    </source>
</reference>
<dbReference type="Proteomes" id="UP000479293">
    <property type="component" value="Unassembled WGS sequence"/>
</dbReference>
<proteinExistence type="predicted"/>
<dbReference type="SUPFAM" id="SSF56925">
    <property type="entry name" value="OMPA-like"/>
    <property type="match status" value="1"/>
</dbReference>
<dbReference type="InterPro" id="IPR027385">
    <property type="entry name" value="Beta-barrel_OMP"/>
</dbReference>
<dbReference type="Pfam" id="PF13505">
    <property type="entry name" value="OMP_b-brl"/>
    <property type="match status" value="1"/>
</dbReference>
<name>A0A7C9F2F4_9BACT</name>